<dbReference type="SMART" id="SM00369">
    <property type="entry name" value="LRR_TYP"/>
    <property type="match status" value="4"/>
</dbReference>
<sequence>MSLFSCSPRSIIFLGCASRPSKFIMACLYSNNSKINTHITSYEIKDKIALYKITVQVGEVCWSLSHRYSDFVELNDKLVKDHSLNKDLLPPKKVLRNLDPTFLEKRKTDLEIYLQNVVNFLEKSLPRCLIDFLHLVKYDINILLQDFASFCFNEGDKYLSMGNSTHAFNPLQLYAITNRLKQECPAEESLHQEHDFCHILEFCNNLRTLIIQGSPSHIGTSNITYNQLSYELAMFKKLCKLFLYNVDINNVTNLGTLRNELEKLTVCKSSNIKSPCDILLCDQVHKTINPDLIWTQLTQLDLSANEITHLDEAMSLVPHLEELNLESNQIKTISNLKSLTKLKRLNLNRNRIQDLSHFKSELNSESIVELNLCENLITNLNGLDGMENLQSLDLGSNFISDLSEISNISCLDQLTNINLTGNPIATIIDYRIKILQLFFKRANQIILDSEKPTSKEIDCTNILNALLVNVQFSD</sequence>
<dbReference type="GO" id="GO:0035091">
    <property type="term" value="F:phosphatidylinositol binding"/>
    <property type="evidence" value="ECO:0007669"/>
    <property type="project" value="InterPro"/>
</dbReference>
<accession>A0A1S3CXJ3</accession>
<dbReference type="InterPro" id="IPR032675">
    <property type="entry name" value="LRR_dom_sf"/>
</dbReference>
<dbReference type="PANTHER" id="PTHR15454:SF35">
    <property type="entry name" value="NISCHARIN"/>
    <property type="match status" value="1"/>
</dbReference>
<dbReference type="RefSeq" id="XP_026677875.1">
    <property type="nucleotide sequence ID" value="XM_026822074.1"/>
</dbReference>
<dbReference type="RefSeq" id="XP_008469799.1">
    <property type="nucleotide sequence ID" value="XM_008471577.3"/>
</dbReference>
<evidence type="ECO:0000313" key="4">
    <source>
        <dbReference type="Proteomes" id="UP000079169"/>
    </source>
</evidence>
<dbReference type="GO" id="GO:0005737">
    <property type="term" value="C:cytoplasm"/>
    <property type="evidence" value="ECO:0007669"/>
    <property type="project" value="TreeGrafter"/>
</dbReference>
<dbReference type="Gene3D" id="3.80.10.10">
    <property type="entry name" value="Ribonuclease Inhibitor"/>
    <property type="match status" value="2"/>
</dbReference>
<dbReference type="PANTHER" id="PTHR15454">
    <property type="entry name" value="NISCHARIN RELATED"/>
    <property type="match status" value="1"/>
</dbReference>
<evidence type="ECO:0000313" key="9">
    <source>
        <dbReference type="RefSeq" id="XP_026677876.1"/>
    </source>
</evidence>
<dbReference type="Proteomes" id="UP000079169">
    <property type="component" value="Unplaced"/>
</dbReference>
<dbReference type="InterPro" id="IPR003591">
    <property type="entry name" value="Leu-rich_rpt_typical-subtyp"/>
</dbReference>
<dbReference type="RefSeq" id="XP_026677876.1">
    <property type="nucleotide sequence ID" value="XM_026822075.1"/>
</dbReference>
<dbReference type="PaxDb" id="121845-A0A1S3CXJ3"/>
<keyword evidence="1" id="KW-0433">Leucine-rich repeat</keyword>
<dbReference type="FunFam" id="3.30.1520.10:FF:000020">
    <property type="entry name" value="nischarin isoform X1"/>
    <property type="match status" value="1"/>
</dbReference>
<protein>
    <submittedName>
        <fullName evidence="5 7">Nischarin-like isoform X1</fullName>
    </submittedName>
    <submittedName>
        <fullName evidence="6">Nischarin-like isoform X2</fullName>
    </submittedName>
    <submittedName>
        <fullName evidence="8">Nischarin-like isoform X3</fullName>
    </submittedName>
    <submittedName>
        <fullName evidence="9">Nischarin-like isoform X4</fullName>
    </submittedName>
</protein>
<feature type="domain" description="PX" evidence="3">
    <location>
        <begin position="29"/>
        <end position="140"/>
    </location>
</feature>
<dbReference type="Pfam" id="PF00787">
    <property type="entry name" value="PX"/>
    <property type="match status" value="1"/>
</dbReference>
<evidence type="ECO:0000256" key="2">
    <source>
        <dbReference type="ARBA" id="ARBA00022737"/>
    </source>
</evidence>
<keyword evidence="4" id="KW-1185">Reference proteome</keyword>
<evidence type="ECO:0000256" key="1">
    <source>
        <dbReference type="ARBA" id="ARBA00022614"/>
    </source>
</evidence>
<evidence type="ECO:0000313" key="5">
    <source>
        <dbReference type="RefSeq" id="XP_008469799.1"/>
    </source>
</evidence>
<evidence type="ECO:0000313" key="7">
    <source>
        <dbReference type="RefSeq" id="XP_026677874.1"/>
    </source>
</evidence>
<keyword evidence="2" id="KW-0677">Repeat</keyword>
<dbReference type="PROSITE" id="PS50195">
    <property type="entry name" value="PX"/>
    <property type="match status" value="1"/>
</dbReference>
<dbReference type="InterPro" id="IPR001611">
    <property type="entry name" value="Leu-rich_rpt"/>
</dbReference>
<dbReference type="AlphaFoldDB" id="A0A1S3CXJ3"/>
<reference evidence="5 6" key="1">
    <citation type="submission" date="2025-04" db="UniProtKB">
        <authorList>
            <consortium name="RefSeq"/>
        </authorList>
    </citation>
    <scope>IDENTIFICATION</scope>
</reference>
<dbReference type="KEGG" id="dci:103507131"/>
<dbReference type="STRING" id="121845.A0A1S3CXJ3"/>
<dbReference type="SMART" id="SM00365">
    <property type="entry name" value="LRR_SD22"/>
    <property type="match status" value="4"/>
</dbReference>
<name>A0A1S3CXJ3_DIACI</name>
<dbReference type="OMA" id="IASIKWT"/>
<dbReference type="InterPro" id="IPR001683">
    <property type="entry name" value="PX_dom"/>
</dbReference>
<proteinExistence type="predicted"/>
<dbReference type="RefSeq" id="XP_008469801.1">
    <property type="nucleotide sequence ID" value="XM_008471579.3"/>
</dbReference>
<dbReference type="GeneID" id="103507131"/>
<gene>
    <name evidence="5 6 7 8 9" type="primary">LOC103507131</name>
</gene>
<evidence type="ECO:0000313" key="8">
    <source>
        <dbReference type="RefSeq" id="XP_026677875.1"/>
    </source>
</evidence>
<dbReference type="SUPFAM" id="SSF64268">
    <property type="entry name" value="PX domain"/>
    <property type="match status" value="1"/>
</dbReference>
<dbReference type="InterPro" id="IPR036871">
    <property type="entry name" value="PX_dom_sf"/>
</dbReference>
<dbReference type="SUPFAM" id="SSF52075">
    <property type="entry name" value="Outer arm dynein light chain 1"/>
    <property type="match status" value="1"/>
</dbReference>
<dbReference type="Gene3D" id="3.30.1520.10">
    <property type="entry name" value="Phox-like domain"/>
    <property type="match status" value="1"/>
</dbReference>
<organism evidence="4 5">
    <name type="scientific">Diaphorina citri</name>
    <name type="common">Asian citrus psyllid</name>
    <dbReference type="NCBI Taxonomy" id="121845"/>
    <lineage>
        <taxon>Eukaryota</taxon>
        <taxon>Metazoa</taxon>
        <taxon>Ecdysozoa</taxon>
        <taxon>Arthropoda</taxon>
        <taxon>Hexapoda</taxon>
        <taxon>Insecta</taxon>
        <taxon>Pterygota</taxon>
        <taxon>Neoptera</taxon>
        <taxon>Paraneoptera</taxon>
        <taxon>Hemiptera</taxon>
        <taxon>Sternorrhyncha</taxon>
        <taxon>Psylloidea</taxon>
        <taxon>Psyllidae</taxon>
        <taxon>Diaphorininae</taxon>
        <taxon>Diaphorina</taxon>
    </lineage>
</organism>
<evidence type="ECO:0000259" key="3">
    <source>
        <dbReference type="PROSITE" id="PS50195"/>
    </source>
</evidence>
<dbReference type="Pfam" id="PF13855">
    <property type="entry name" value="LRR_8"/>
    <property type="match status" value="1"/>
</dbReference>
<dbReference type="PROSITE" id="PS51450">
    <property type="entry name" value="LRR"/>
    <property type="match status" value="4"/>
</dbReference>
<dbReference type="SMART" id="SM00312">
    <property type="entry name" value="PX"/>
    <property type="match status" value="1"/>
</dbReference>
<dbReference type="RefSeq" id="XP_026677874.1">
    <property type="nucleotide sequence ID" value="XM_026822073.1"/>
</dbReference>
<evidence type="ECO:0000313" key="6">
    <source>
        <dbReference type="RefSeq" id="XP_008469801.1"/>
    </source>
</evidence>